<dbReference type="KEGG" id="see:SNSL254_A0229"/>
<dbReference type="PANTHER" id="PTHR11373">
    <property type="entry name" value="DEOXYNUCLEOSIDE TRIPHOSPHATE TRIPHOSPHOHYDROLASE"/>
    <property type="match status" value="1"/>
</dbReference>
<evidence type="ECO:0000256" key="5">
    <source>
        <dbReference type="ARBA" id="ARBA00056515"/>
    </source>
</evidence>
<evidence type="ECO:0000256" key="6">
    <source>
        <dbReference type="HAMAP-Rule" id="MF_00030"/>
    </source>
</evidence>
<dbReference type="AlphaFoldDB" id="A0A0H3BVA7"/>
<evidence type="ECO:0000259" key="7">
    <source>
        <dbReference type="PROSITE" id="PS51831"/>
    </source>
</evidence>
<dbReference type="Pfam" id="PF01966">
    <property type="entry name" value="HD"/>
    <property type="match status" value="1"/>
</dbReference>
<accession>A0A0H3BVA7</accession>
<evidence type="ECO:0000256" key="4">
    <source>
        <dbReference type="ARBA" id="ARBA00022842"/>
    </source>
</evidence>
<keyword evidence="4 6" id="KW-0460">Magnesium</keyword>
<evidence type="ECO:0000313" key="9">
    <source>
        <dbReference type="Proteomes" id="UP000008824"/>
    </source>
</evidence>
<dbReference type="Proteomes" id="UP000008824">
    <property type="component" value="Chromosome"/>
</dbReference>
<comment type="similarity">
    <text evidence="6">Belongs to the dGTPase family. Type 1 subfamily.</text>
</comment>
<dbReference type="SUPFAM" id="SSF109604">
    <property type="entry name" value="HD-domain/PDEase-like"/>
    <property type="match status" value="1"/>
</dbReference>
<dbReference type="SMART" id="SM00471">
    <property type="entry name" value="HDc"/>
    <property type="match status" value="1"/>
</dbReference>
<dbReference type="FunFam" id="1.10.3410.10:FF:000001">
    <property type="entry name" value="Deoxyguanosinetriphosphate triphosphohydrolase"/>
    <property type="match status" value="1"/>
</dbReference>
<organism evidence="8 9">
    <name type="scientific">Salmonella newport (strain SL254)</name>
    <dbReference type="NCBI Taxonomy" id="423368"/>
    <lineage>
        <taxon>Bacteria</taxon>
        <taxon>Pseudomonadati</taxon>
        <taxon>Pseudomonadota</taxon>
        <taxon>Gammaproteobacteria</taxon>
        <taxon>Enterobacterales</taxon>
        <taxon>Enterobacteriaceae</taxon>
        <taxon>Salmonella</taxon>
    </lineage>
</organism>
<evidence type="ECO:0000256" key="2">
    <source>
        <dbReference type="ARBA" id="ARBA00011881"/>
    </source>
</evidence>
<dbReference type="FunFam" id="1.10.3210.10:FF:000010">
    <property type="entry name" value="Deoxyguanosinetriphosphate triphosphohydrolase"/>
    <property type="match status" value="1"/>
</dbReference>
<comment type="cofactor">
    <cofactor evidence="1 6">
        <name>Mg(2+)</name>
        <dbReference type="ChEBI" id="CHEBI:18420"/>
    </cofactor>
</comment>
<gene>
    <name evidence="6 8" type="primary">dgt</name>
    <name evidence="8" type="ordered locus">SNSL254_A0229</name>
</gene>
<dbReference type="PANTHER" id="PTHR11373:SF32">
    <property type="entry name" value="DEOXYGUANOSINETRIPHOSPHATE TRIPHOSPHOHYDROLASE"/>
    <property type="match status" value="1"/>
</dbReference>
<comment type="function">
    <text evidence="5 6">dGTPase preferentially hydrolyzes dGTP over the other canonical NTPs.</text>
</comment>
<proteinExistence type="inferred from homology"/>
<dbReference type="NCBIfam" id="NF003429">
    <property type="entry name" value="PRK04926.1"/>
    <property type="match status" value="1"/>
</dbReference>
<dbReference type="InterPro" id="IPR006674">
    <property type="entry name" value="HD_domain"/>
</dbReference>
<dbReference type="InterPro" id="IPR050135">
    <property type="entry name" value="dGTPase-like"/>
</dbReference>
<dbReference type="PROSITE" id="PS51831">
    <property type="entry name" value="HD"/>
    <property type="match status" value="1"/>
</dbReference>
<name>A0A0H3BVA7_SALNS</name>
<dbReference type="NCBIfam" id="TIGR01353">
    <property type="entry name" value="dGTP_triPase"/>
    <property type="match status" value="1"/>
</dbReference>
<dbReference type="GO" id="GO:0008832">
    <property type="term" value="F:dGTPase activity"/>
    <property type="evidence" value="ECO:0007669"/>
    <property type="project" value="UniProtKB-UniRule"/>
</dbReference>
<dbReference type="EMBL" id="CP001113">
    <property type="protein sequence ID" value="ACF64371.1"/>
    <property type="molecule type" value="Genomic_DNA"/>
</dbReference>
<evidence type="ECO:0000256" key="3">
    <source>
        <dbReference type="ARBA" id="ARBA00022801"/>
    </source>
</evidence>
<dbReference type="InterPro" id="IPR006261">
    <property type="entry name" value="dGTPase"/>
</dbReference>
<dbReference type="InterPro" id="IPR003607">
    <property type="entry name" value="HD/PDEase_dom"/>
</dbReference>
<evidence type="ECO:0000256" key="1">
    <source>
        <dbReference type="ARBA" id="ARBA00001946"/>
    </source>
</evidence>
<dbReference type="Gene3D" id="1.10.3210.10">
    <property type="entry name" value="Hypothetical protein af1432"/>
    <property type="match status" value="3"/>
</dbReference>
<dbReference type="GO" id="GO:0006203">
    <property type="term" value="P:dGTP catabolic process"/>
    <property type="evidence" value="ECO:0007669"/>
    <property type="project" value="InterPro"/>
</dbReference>
<dbReference type="HOGENOM" id="CLU_028163_2_1_6"/>
<dbReference type="InterPro" id="IPR020779">
    <property type="entry name" value="dNTPase_1"/>
</dbReference>
<dbReference type="HAMAP" id="MF_00030">
    <property type="entry name" value="dGTPase_type1"/>
    <property type="match status" value="1"/>
</dbReference>
<dbReference type="EC" id="3.1.5.1" evidence="6"/>
<dbReference type="InterPro" id="IPR023293">
    <property type="entry name" value="dGTP_triP_hydro_central_sf"/>
</dbReference>
<comment type="subunit">
    <text evidence="2 6">Homotetramer.</text>
</comment>
<sequence>MRLWGSAFLRRGEDMASIDFRNKINWHRRYRSPQGVKTEHEILRIFESDRGRIINSPAIRRLQQKTQVFPLERNAAVRTRLTHSMEVQQVGRYIAKEILSRLKEQNRLEEYGLDALTGPFESIVEMACLMHDIGNPPFGHFGEAAINDWFRQRLHPEDAESQPLTHDRCVVSSLRLQEGEENLNDIRRKVRQDICHFEGNAQGIRLVHTLMRMNLTWAQVGGILKYTRPAWWRGPVPDSHRYLMKKPGYYLSEEKYIARLRKELQLAPYSRFPLTWIMEAADDISYCVADLEDAVEKRIFSVEQLYHHLYHAWGHHEKDSLFELVVGNAWEKSRANTLSRSTEDQFFMYLRVNTLNKLVPYAAQRFIDNLPQIFAGTFNQALLEDASGFSRLLELYKNVAVEHVFSHPDVEQLELQGYRVISGLLDIYQPLLSLSLNDFRELVEKERLKRFPIESRLFQKLSTRHRLAYVEVVSKLPTDSAEYPVLEYYYRCRLIQDYISGMTDLYAWDEYRRLMAVEQ</sequence>
<protein>
    <recommendedName>
        <fullName evidence="6">Deoxyguanosinetriphosphate triphosphohydrolase</fullName>
        <shortName evidence="6">dGTP triphosphohydrolase</shortName>
        <shortName evidence="6">dGTPase</shortName>
        <ecNumber evidence="6">3.1.5.1</ecNumber>
    </recommendedName>
</protein>
<feature type="domain" description="HD" evidence="7">
    <location>
        <begin position="80"/>
        <end position="287"/>
    </location>
</feature>
<dbReference type="CDD" id="cd00077">
    <property type="entry name" value="HDc"/>
    <property type="match status" value="1"/>
</dbReference>
<keyword evidence="3 6" id="KW-0378">Hydrolase</keyword>
<evidence type="ECO:0000313" key="8">
    <source>
        <dbReference type="EMBL" id="ACF64371.1"/>
    </source>
</evidence>
<comment type="catalytic activity">
    <reaction evidence="6">
        <text>dGTP + H2O = 2'-deoxyguanosine + triphosphate + H(+)</text>
        <dbReference type="Rhea" id="RHEA:15193"/>
        <dbReference type="ChEBI" id="CHEBI:15377"/>
        <dbReference type="ChEBI" id="CHEBI:15378"/>
        <dbReference type="ChEBI" id="CHEBI:17172"/>
        <dbReference type="ChEBI" id="CHEBI:18036"/>
        <dbReference type="ChEBI" id="CHEBI:61429"/>
        <dbReference type="EC" id="3.1.5.1"/>
    </reaction>
</comment>
<reference evidence="8 9" key="1">
    <citation type="journal article" date="2011" name="J. Bacteriol.">
        <title>Comparative genomics of 28 Salmonella enterica isolates: evidence for CRISPR-mediated adaptive sublineage evolution.</title>
        <authorList>
            <person name="Fricke W.F."/>
            <person name="Mammel M.K."/>
            <person name="McDermott P.F."/>
            <person name="Tartera C."/>
            <person name="White D.G."/>
            <person name="Leclerc J.E."/>
            <person name="Ravel J."/>
            <person name="Cebula T.A."/>
        </authorList>
    </citation>
    <scope>NUCLEOTIDE SEQUENCE [LARGE SCALE GENOMIC DNA]</scope>
    <source>
        <strain evidence="8 9">SL254</strain>
    </source>
</reference>
<dbReference type="FunFam" id="1.10.3210.10:FF:000009">
    <property type="entry name" value="Deoxyguanosinetriphosphate triphosphohydrolase"/>
    <property type="match status" value="1"/>
</dbReference>
<dbReference type="Gene3D" id="1.10.3410.10">
    <property type="entry name" value="putative deoxyguanosinetriphosphate triphosphohydrolase like domain"/>
    <property type="match status" value="1"/>
</dbReference>
<dbReference type="GO" id="GO:0000287">
    <property type="term" value="F:magnesium ion binding"/>
    <property type="evidence" value="ECO:0007669"/>
    <property type="project" value="UniProtKB-UniRule"/>
</dbReference>